<evidence type="ECO:0000313" key="2">
    <source>
        <dbReference type="Proteomes" id="UP001149822"/>
    </source>
</evidence>
<evidence type="ECO:0008006" key="3">
    <source>
        <dbReference type="Google" id="ProtNLM"/>
    </source>
</evidence>
<evidence type="ECO:0000313" key="1">
    <source>
        <dbReference type="EMBL" id="MCZ0962228.1"/>
    </source>
</evidence>
<gene>
    <name evidence="1" type="ORF">OU682_11410</name>
</gene>
<name>A0ABT4J790_9RHOB</name>
<dbReference type="Proteomes" id="UP001149822">
    <property type="component" value="Unassembled WGS sequence"/>
</dbReference>
<comment type="caution">
    <text evidence="1">The sequence shown here is derived from an EMBL/GenBank/DDBJ whole genome shotgun (WGS) entry which is preliminary data.</text>
</comment>
<keyword evidence="2" id="KW-1185">Reference proteome</keyword>
<feature type="non-terminal residue" evidence="1">
    <location>
        <position position="1"/>
    </location>
</feature>
<accession>A0ABT4J790</accession>
<protein>
    <recommendedName>
        <fullName evidence="3">IS1595 family transposase</fullName>
    </recommendedName>
</protein>
<dbReference type="EMBL" id="JAPTYD010000013">
    <property type="protein sequence ID" value="MCZ0962228.1"/>
    <property type="molecule type" value="Genomic_DNA"/>
</dbReference>
<proteinExistence type="predicted"/>
<sequence length="78" mass="8422">YASLAAKGGIEHVVVGRKPGTRVAAGCYHIQTVNSLHARYEAFIKPFCGPATKNLNGYIRWLEVRLAGLQPADVIQAS</sequence>
<reference evidence="1" key="1">
    <citation type="submission" date="2022-12" db="EMBL/GenBank/DDBJ databases">
        <title>Paracoccus sp. EF6 isolated from a lake water.</title>
        <authorList>
            <person name="Liu H."/>
        </authorList>
    </citation>
    <scope>NUCLEOTIDE SEQUENCE</scope>
    <source>
        <strain evidence="1">EF6</strain>
    </source>
</reference>
<organism evidence="1 2">
    <name type="scientific">Paracoccus benzoatiresistens</name>
    <dbReference type="NCBI Taxonomy" id="2997341"/>
    <lineage>
        <taxon>Bacteria</taxon>
        <taxon>Pseudomonadati</taxon>
        <taxon>Pseudomonadota</taxon>
        <taxon>Alphaproteobacteria</taxon>
        <taxon>Rhodobacterales</taxon>
        <taxon>Paracoccaceae</taxon>
        <taxon>Paracoccus</taxon>
    </lineage>
</organism>